<dbReference type="InterPro" id="IPR036388">
    <property type="entry name" value="WH-like_DNA-bd_sf"/>
</dbReference>
<evidence type="ECO:0000313" key="5">
    <source>
        <dbReference type="EMBL" id="ACB95833.1"/>
    </source>
</evidence>
<feature type="domain" description="HTH marR-type" evidence="4">
    <location>
        <begin position="1"/>
        <end position="138"/>
    </location>
</feature>
<dbReference type="RefSeq" id="WP_012385188.1">
    <property type="nucleotide sequence ID" value="NC_010581.1"/>
</dbReference>
<evidence type="ECO:0000313" key="6">
    <source>
        <dbReference type="Proteomes" id="UP000001695"/>
    </source>
</evidence>
<dbReference type="PROSITE" id="PS50995">
    <property type="entry name" value="HTH_MARR_2"/>
    <property type="match status" value="1"/>
</dbReference>
<dbReference type="Gene3D" id="1.10.10.10">
    <property type="entry name" value="Winged helix-like DNA-binding domain superfamily/Winged helix DNA-binding domain"/>
    <property type="match status" value="1"/>
</dbReference>
<dbReference type="KEGG" id="bid:Bind_2214"/>
<dbReference type="Proteomes" id="UP000001695">
    <property type="component" value="Chromosome"/>
</dbReference>
<dbReference type="SMART" id="SM00347">
    <property type="entry name" value="HTH_MARR"/>
    <property type="match status" value="1"/>
</dbReference>
<dbReference type="SUPFAM" id="SSF46785">
    <property type="entry name" value="Winged helix' DNA-binding domain"/>
    <property type="match status" value="1"/>
</dbReference>
<keyword evidence="3" id="KW-0804">Transcription</keyword>
<reference evidence="5 6" key="2">
    <citation type="journal article" date="2010" name="J. Bacteriol.">
        <title>Complete genome sequence of Beijerinckia indica subsp. indica.</title>
        <authorList>
            <person name="Tamas I."/>
            <person name="Dedysh S.N."/>
            <person name="Liesack W."/>
            <person name="Stott M.B."/>
            <person name="Alam M."/>
            <person name="Murrell J.C."/>
            <person name="Dunfield P.F."/>
        </authorList>
    </citation>
    <scope>NUCLEOTIDE SEQUENCE [LARGE SCALE GENOMIC DNA]</scope>
    <source>
        <strain evidence="6">ATCC 9039 / DSM 1715 / NCIMB 8712</strain>
    </source>
</reference>
<dbReference type="PANTHER" id="PTHR42756:SF1">
    <property type="entry name" value="TRANSCRIPTIONAL REPRESSOR OF EMRAB OPERON"/>
    <property type="match status" value="1"/>
</dbReference>
<evidence type="ECO:0000256" key="2">
    <source>
        <dbReference type="ARBA" id="ARBA00023125"/>
    </source>
</evidence>
<proteinExistence type="predicted"/>
<dbReference type="PRINTS" id="PR00598">
    <property type="entry name" value="HTHMARR"/>
</dbReference>
<dbReference type="PANTHER" id="PTHR42756">
    <property type="entry name" value="TRANSCRIPTIONAL REGULATOR, MARR"/>
    <property type="match status" value="1"/>
</dbReference>
<name>B2IGS2_BEII9</name>
<sequence>MPFERAASAGYLTNWAARLFARAIDRRLREFGVSSGQLPVFFALGNGEALSQKALVKAASIEQPTMAATLSRMERDGLVERQPDPQDGRGFLFSLTPLAMQKAEMVKQAVLAVNSEALADIPEHERKPFLATLKTIIGSLEEIDSQSDLSRTKSNKD</sequence>
<dbReference type="InterPro" id="IPR000835">
    <property type="entry name" value="HTH_MarR-typ"/>
</dbReference>
<dbReference type="eggNOG" id="COG1846">
    <property type="taxonomic scope" value="Bacteria"/>
</dbReference>
<protein>
    <submittedName>
        <fullName evidence="5">Transcriptional regulator, MarR family</fullName>
    </submittedName>
</protein>
<dbReference type="GO" id="GO:0003677">
    <property type="term" value="F:DNA binding"/>
    <property type="evidence" value="ECO:0007669"/>
    <property type="project" value="UniProtKB-KW"/>
</dbReference>
<keyword evidence="1" id="KW-0805">Transcription regulation</keyword>
<dbReference type="HOGENOM" id="CLU_083287_18_7_5"/>
<dbReference type="GO" id="GO:0003700">
    <property type="term" value="F:DNA-binding transcription factor activity"/>
    <property type="evidence" value="ECO:0007669"/>
    <property type="project" value="InterPro"/>
</dbReference>
<evidence type="ECO:0000259" key="4">
    <source>
        <dbReference type="PROSITE" id="PS50995"/>
    </source>
</evidence>
<keyword evidence="2" id="KW-0238">DNA-binding</keyword>
<accession>B2IGS2</accession>
<dbReference type="OrthoDB" id="511972at2"/>
<reference evidence="6" key="1">
    <citation type="submission" date="2008-03" db="EMBL/GenBank/DDBJ databases">
        <title>Complete sequence of chromosome of Beijerinckia indica subsp. indica ATCC 9039.</title>
        <authorList>
            <consortium name="US DOE Joint Genome Institute"/>
            <person name="Copeland A."/>
            <person name="Lucas S."/>
            <person name="Lapidus A."/>
            <person name="Glavina del Rio T."/>
            <person name="Dalin E."/>
            <person name="Tice H."/>
            <person name="Bruce D."/>
            <person name="Goodwin L."/>
            <person name="Pitluck S."/>
            <person name="LaButti K."/>
            <person name="Schmutz J."/>
            <person name="Larimer F."/>
            <person name="Land M."/>
            <person name="Hauser L."/>
            <person name="Kyrpides N."/>
            <person name="Mikhailova N."/>
            <person name="Dunfield P.F."/>
            <person name="Dedysh S.N."/>
            <person name="Liesack W."/>
            <person name="Saw J.H."/>
            <person name="Alam M."/>
            <person name="Chen Y."/>
            <person name="Murrell J.C."/>
            <person name="Richardson P."/>
        </authorList>
    </citation>
    <scope>NUCLEOTIDE SEQUENCE [LARGE SCALE GENOMIC DNA]</scope>
    <source>
        <strain evidence="6">ATCC 9039 / DSM 1715 / NCIMB 8712</strain>
    </source>
</reference>
<dbReference type="InterPro" id="IPR036390">
    <property type="entry name" value="WH_DNA-bd_sf"/>
</dbReference>
<dbReference type="Pfam" id="PF12802">
    <property type="entry name" value="MarR_2"/>
    <property type="match status" value="1"/>
</dbReference>
<dbReference type="AlphaFoldDB" id="B2IGS2"/>
<keyword evidence="6" id="KW-1185">Reference proteome</keyword>
<gene>
    <name evidence="5" type="ordered locus">Bind_2214</name>
</gene>
<organism evidence="5 6">
    <name type="scientific">Beijerinckia indica subsp. indica (strain ATCC 9039 / DSM 1715 / NCIMB 8712)</name>
    <dbReference type="NCBI Taxonomy" id="395963"/>
    <lineage>
        <taxon>Bacteria</taxon>
        <taxon>Pseudomonadati</taxon>
        <taxon>Pseudomonadota</taxon>
        <taxon>Alphaproteobacteria</taxon>
        <taxon>Hyphomicrobiales</taxon>
        <taxon>Beijerinckiaceae</taxon>
        <taxon>Beijerinckia</taxon>
    </lineage>
</organism>
<dbReference type="STRING" id="395963.Bind_2214"/>
<evidence type="ECO:0000256" key="3">
    <source>
        <dbReference type="ARBA" id="ARBA00023163"/>
    </source>
</evidence>
<evidence type="ECO:0000256" key="1">
    <source>
        <dbReference type="ARBA" id="ARBA00023015"/>
    </source>
</evidence>
<dbReference type="EMBL" id="CP001016">
    <property type="protein sequence ID" value="ACB95833.1"/>
    <property type="molecule type" value="Genomic_DNA"/>
</dbReference>